<dbReference type="SUPFAM" id="SSF52821">
    <property type="entry name" value="Rhodanese/Cell cycle control phosphatase"/>
    <property type="match status" value="1"/>
</dbReference>
<dbReference type="Pfam" id="PF00581">
    <property type="entry name" value="Rhodanese"/>
    <property type="match status" value="1"/>
</dbReference>
<evidence type="ECO:0000256" key="1">
    <source>
        <dbReference type="SAM" id="SignalP"/>
    </source>
</evidence>
<feature type="signal peptide" evidence="1">
    <location>
        <begin position="1"/>
        <end position="19"/>
    </location>
</feature>
<protein>
    <submittedName>
        <fullName evidence="3">Rhodanese-related sulfurtransferase</fullName>
    </submittedName>
</protein>
<dbReference type="EMBL" id="SHKM01000001">
    <property type="protein sequence ID" value="RZT89371.1"/>
    <property type="molecule type" value="Genomic_DNA"/>
</dbReference>
<dbReference type="InterPro" id="IPR001763">
    <property type="entry name" value="Rhodanese-like_dom"/>
</dbReference>
<evidence type="ECO:0000313" key="3">
    <source>
        <dbReference type="EMBL" id="RZT89371.1"/>
    </source>
</evidence>
<gene>
    <name evidence="3" type="ORF">EV678_0153</name>
</gene>
<dbReference type="InterPro" id="IPR050229">
    <property type="entry name" value="GlpE_sulfurtransferase"/>
</dbReference>
<feature type="domain" description="Rhodanese" evidence="2">
    <location>
        <begin position="33"/>
        <end position="133"/>
    </location>
</feature>
<evidence type="ECO:0000259" key="2">
    <source>
        <dbReference type="PROSITE" id="PS50206"/>
    </source>
</evidence>
<reference evidence="3 4" key="1">
    <citation type="submission" date="2019-02" db="EMBL/GenBank/DDBJ databases">
        <title>Genomic Encyclopedia of Type Strains, Phase IV (KMG-IV): sequencing the most valuable type-strain genomes for metagenomic binning, comparative biology and taxonomic classification.</title>
        <authorList>
            <person name="Goeker M."/>
        </authorList>
    </citation>
    <scope>NUCLEOTIDE SEQUENCE [LARGE SCALE GENOMIC DNA]</scope>
    <source>
        <strain evidence="3 4">DSM 21223</strain>
    </source>
</reference>
<evidence type="ECO:0000313" key="4">
    <source>
        <dbReference type="Proteomes" id="UP000292136"/>
    </source>
</evidence>
<comment type="caution">
    <text evidence="3">The sequence shown here is derived from an EMBL/GenBank/DDBJ whole genome shotgun (WGS) entry which is preliminary data.</text>
</comment>
<dbReference type="InterPro" id="IPR036873">
    <property type="entry name" value="Rhodanese-like_dom_sf"/>
</dbReference>
<dbReference type="Gene3D" id="3.40.250.10">
    <property type="entry name" value="Rhodanese-like domain"/>
    <property type="match status" value="1"/>
</dbReference>
<dbReference type="PANTHER" id="PTHR43031:SF16">
    <property type="entry name" value="OXIDOREDUCTASE"/>
    <property type="match status" value="1"/>
</dbReference>
<keyword evidence="1" id="KW-0732">Signal</keyword>
<dbReference type="PROSITE" id="PS50206">
    <property type="entry name" value="RHODANESE_3"/>
    <property type="match status" value="1"/>
</dbReference>
<dbReference type="Proteomes" id="UP000292136">
    <property type="component" value="Unassembled WGS sequence"/>
</dbReference>
<dbReference type="PANTHER" id="PTHR43031">
    <property type="entry name" value="FAD-DEPENDENT OXIDOREDUCTASE"/>
    <property type="match status" value="1"/>
</dbReference>
<organism evidence="3 4">
    <name type="scientific">Azospira oryzae</name>
    <dbReference type="NCBI Taxonomy" id="146939"/>
    <lineage>
        <taxon>Bacteria</taxon>
        <taxon>Pseudomonadati</taxon>
        <taxon>Pseudomonadota</taxon>
        <taxon>Betaproteobacteria</taxon>
        <taxon>Rhodocyclales</taxon>
        <taxon>Rhodocyclaceae</taxon>
        <taxon>Azospira</taxon>
    </lineage>
</organism>
<dbReference type="RefSeq" id="WP_130458159.1">
    <property type="nucleotide sequence ID" value="NZ_SHKM01000001.1"/>
</dbReference>
<sequence length="147" mass="15990">MKRASLFLLALLAAFAARAEVVNVDSAEVARLVASGVVLVDIRTEPEWRETGVIPGSRLLTFFDANGRANPAVWLEQLKTVAGPEQPVILICRSGNRTRAVSDFLEQQAGYSKIYNVRQGIRAWIQESRPVTAVAPALAKCSPGRLC</sequence>
<keyword evidence="4" id="KW-1185">Reference proteome</keyword>
<accession>A0ABY0ITL8</accession>
<feature type="chain" id="PRO_5047507409" evidence="1">
    <location>
        <begin position="20"/>
        <end position="147"/>
    </location>
</feature>
<dbReference type="SMART" id="SM00450">
    <property type="entry name" value="RHOD"/>
    <property type="match status" value="1"/>
</dbReference>
<proteinExistence type="predicted"/>
<name>A0ABY0ITL8_9RHOO</name>